<proteinExistence type="predicted"/>
<evidence type="ECO:0000313" key="3">
    <source>
        <dbReference type="Proteomes" id="UP001324634"/>
    </source>
</evidence>
<feature type="signal peptide" evidence="1">
    <location>
        <begin position="1"/>
        <end position="19"/>
    </location>
</feature>
<sequence>MKVFLIFLISLQFITTPFAAEINYESEVRIVLERLRSDGPVSVLKELKGSLYDSEFADAVTLLKRTGSVRPEFRESSPGIWEWEQDGNKILFSINDLKKGEMWINRKLFKYKHVAFHELQDALHPYEKLSEGPFTRAEGVVIAVLIGHLSLDKKMK</sequence>
<protein>
    <submittedName>
        <fullName evidence="2">Uncharacterized protein</fullName>
    </submittedName>
</protein>
<evidence type="ECO:0000313" key="2">
    <source>
        <dbReference type="EMBL" id="WPU65759.1"/>
    </source>
</evidence>
<dbReference type="EMBL" id="CP139487">
    <property type="protein sequence ID" value="WPU65759.1"/>
    <property type="molecule type" value="Genomic_DNA"/>
</dbReference>
<name>A0AAX4HR36_9BACT</name>
<dbReference type="KEGG" id="psti:SOO65_03270"/>
<dbReference type="Proteomes" id="UP001324634">
    <property type="component" value="Chromosome"/>
</dbReference>
<accession>A0AAX4HR36</accession>
<dbReference type="RefSeq" id="WP_321396857.1">
    <property type="nucleotide sequence ID" value="NZ_CP139487.1"/>
</dbReference>
<gene>
    <name evidence="2" type="ORF">SOO65_03270</name>
</gene>
<keyword evidence="1" id="KW-0732">Signal</keyword>
<feature type="chain" id="PRO_5043813977" evidence="1">
    <location>
        <begin position="20"/>
        <end position="156"/>
    </location>
</feature>
<dbReference type="AlphaFoldDB" id="A0AAX4HR36"/>
<reference evidence="2 3" key="1">
    <citation type="submission" date="2023-11" db="EMBL/GenBank/DDBJ databases">
        <title>Peredibacter starrii A3.12.</title>
        <authorList>
            <person name="Mitchell R.J."/>
        </authorList>
    </citation>
    <scope>NUCLEOTIDE SEQUENCE [LARGE SCALE GENOMIC DNA]</scope>
    <source>
        <strain evidence="2 3">A3.12</strain>
    </source>
</reference>
<keyword evidence="3" id="KW-1185">Reference proteome</keyword>
<organism evidence="2 3">
    <name type="scientific">Peredibacter starrii</name>
    <dbReference type="NCBI Taxonomy" id="28202"/>
    <lineage>
        <taxon>Bacteria</taxon>
        <taxon>Pseudomonadati</taxon>
        <taxon>Bdellovibrionota</taxon>
        <taxon>Bacteriovoracia</taxon>
        <taxon>Bacteriovoracales</taxon>
        <taxon>Bacteriovoracaceae</taxon>
        <taxon>Peredibacter</taxon>
    </lineage>
</organism>
<evidence type="ECO:0000256" key="1">
    <source>
        <dbReference type="SAM" id="SignalP"/>
    </source>
</evidence>